<evidence type="ECO:0000313" key="6">
    <source>
        <dbReference type="Proteomes" id="UP000183442"/>
    </source>
</evidence>
<dbReference type="NCBIfam" id="TIGR03804">
    <property type="entry name" value="para_beta_helix"/>
    <property type="match status" value="1"/>
</dbReference>
<dbReference type="InterPro" id="IPR011050">
    <property type="entry name" value="Pectin_lyase_fold/virulence"/>
</dbReference>
<proteinExistence type="inferred from homology"/>
<dbReference type="PATRIC" id="fig|294671.3.peg.24"/>
<dbReference type="InterPro" id="IPR006626">
    <property type="entry name" value="PbH1"/>
</dbReference>
<keyword evidence="5" id="KW-1185">Reference proteome</keyword>
<protein>
    <submittedName>
        <fullName evidence="3">Adhesin-like protein</fullName>
    </submittedName>
    <submittedName>
        <fullName evidence="4">Parallel beta-helix repeat (Two copies)</fullName>
    </submittedName>
</protein>
<dbReference type="GeneID" id="28488321"/>
<dbReference type="SUPFAM" id="SSF49373">
    <property type="entry name" value="Invasin/intimin cell-adhesion fragments"/>
    <property type="match status" value="1"/>
</dbReference>
<dbReference type="Proteomes" id="UP000183442">
    <property type="component" value="Unassembled WGS sequence"/>
</dbReference>
<dbReference type="InterPro" id="IPR012334">
    <property type="entry name" value="Pectin_lyas_fold"/>
</dbReference>
<dbReference type="EMBL" id="CP014265">
    <property type="protein sequence ID" value="AMK14584.1"/>
    <property type="molecule type" value="Genomic_DNA"/>
</dbReference>
<dbReference type="OrthoDB" id="78104at2157"/>
<dbReference type="EMBL" id="FOTL01000004">
    <property type="protein sequence ID" value="SFL27643.1"/>
    <property type="molecule type" value="Genomic_DNA"/>
</dbReference>
<reference evidence="5" key="2">
    <citation type="submission" date="2016-02" db="EMBL/GenBank/DDBJ databases">
        <title>The draft genome sequence of the rumen methanogen Methanobrevibacter olleyae YLM1.</title>
        <authorList>
            <consortium name="New Zealand Agricultural Greenhouse Gas Research Centre/Pastoral Greenhouse Gas Research Consortium"/>
            <person name="Kelly W.J."/>
            <person name="Li D."/>
            <person name="Lambie S.C."/>
            <person name="Attwood G.T."/>
            <person name="Altermann E."/>
            <person name="Leahy S.C."/>
        </authorList>
    </citation>
    <scope>NUCLEOTIDE SEQUENCE [LARGE SCALE GENOMIC DNA]</scope>
    <source>
        <strain evidence="5">YLM1</strain>
    </source>
</reference>
<evidence type="ECO:0000313" key="4">
    <source>
        <dbReference type="EMBL" id="SFL27643.1"/>
    </source>
</evidence>
<dbReference type="Proteomes" id="UP000066376">
    <property type="component" value="Chromosome"/>
</dbReference>
<dbReference type="InterPro" id="IPR013783">
    <property type="entry name" value="Ig-like_fold"/>
</dbReference>
<dbReference type="InterPro" id="IPR022441">
    <property type="entry name" value="Para_beta_helix_rpt-2"/>
</dbReference>
<dbReference type="SMART" id="SM00710">
    <property type="entry name" value="PbH1"/>
    <property type="match status" value="7"/>
</dbReference>
<dbReference type="Gene3D" id="2.160.20.10">
    <property type="entry name" value="Single-stranded right-handed beta-helix, Pectin lyase-like"/>
    <property type="match status" value="1"/>
</dbReference>
<reference evidence="3 5" key="1">
    <citation type="journal article" date="2016" name="Genome Announc.">
        <title>Draft Genome Sequence of the Rumen Methanogen Methanobrevibacter olleyae YLM1.</title>
        <authorList>
            <person name="Kelly W.J."/>
            <person name="Li D."/>
            <person name="Lambie S.C."/>
            <person name="Cox F."/>
            <person name="Attwood G.T."/>
            <person name="Altermann E."/>
            <person name="Leahy S.C."/>
        </authorList>
    </citation>
    <scope>NUCLEOTIDE SEQUENCE [LARGE SCALE GENOMIC DNA]</scope>
    <source>
        <strain evidence="3 5">YLM1</strain>
    </source>
</reference>
<dbReference type="Pfam" id="PF13229">
    <property type="entry name" value="Beta_helix"/>
    <property type="match status" value="1"/>
</dbReference>
<accession>A0A126QXQ1</accession>
<dbReference type="Pfam" id="PF02369">
    <property type="entry name" value="Big_1"/>
    <property type="match status" value="1"/>
</dbReference>
<evidence type="ECO:0000313" key="3">
    <source>
        <dbReference type="EMBL" id="AMK14584.1"/>
    </source>
</evidence>
<reference evidence="4" key="3">
    <citation type="submission" date="2016-10" db="EMBL/GenBank/DDBJ databases">
        <authorList>
            <person name="de Groot N.N."/>
        </authorList>
    </citation>
    <scope>NUCLEOTIDE SEQUENCE [LARGE SCALE GENOMIC DNA]</scope>
    <source>
        <strain evidence="4">DSM 16632</strain>
    </source>
</reference>
<organism evidence="3 5">
    <name type="scientific">Methanobrevibacter olleyae</name>
    <dbReference type="NCBI Taxonomy" id="294671"/>
    <lineage>
        <taxon>Archaea</taxon>
        <taxon>Methanobacteriati</taxon>
        <taxon>Methanobacteriota</taxon>
        <taxon>Methanomada group</taxon>
        <taxon>Methanobacteria</taxon>
        <taxon>Methanobacteriales</taxon>
        <taxon>Methanobacteriaceae</taxon>
        <taxon>Methanobrevibacter</taxon>
    </lineage>
</organism>
<evidence type="ECO:0000259" key="2">
    <source>
        <dbReference type="PROSITE" id="PS51127"/>
    </source>
</evidence>
<dbReference type="RefSeq" id="WP_067145120.1">
    <property type="nucleotide sequence ID" value="NZ_CP014265.1"/>
</dbReference>
<feature type="domain" description="Big-1" evidence="2">
    <location>
        <begin position="607"/>
        <end position="696"/>
    </location>
</feature>
<dbReference type="PROSITE" id="PS51127">
    <property type="entry name" value="BIG1"/>
    <property type="match status" value="1"/>
</dbReference>
<comment type="similarity">
    <text evidence="1">Belongs to the intimin/invasin family.</text>
</comment>
<dbReference type="SMART" id="SM00634">
    <property type="entry name" value="BID_1"/>
    <property type="match status" value="2"/>
</dbReference>
<evidence type="ECO:0000313" key="5">
    <source>
        <dbReference type="Proteomes" id="UP000066376"/>
    </source>
</evidence>
<dbReference type="SUPFAM" id="SSF51126">
    <property type="entry name" value="Pectin lyase-like"/>
    <property type="match status" value="1"/>
</dbReference>
<dbReference type="Gene3D" id="2.60.40.10">
    <property type="entry name" value="Immunoglobulins"/>
    <property type="match status" value="1"/>
</dbReference>
<name>A0A126QXQ1_METOL</name>
<dbReference type="InterPro" id="IPR003344">
    <property type="entry name" value="Big_1_dom"/>
</dbReference>
<gene>
    <name evidence="4" type="ORF">SAMN02910297_00429</name>
    <name evidence="3" type="ORF">YLM1_0024</name>
</gene>
<dbReference type="InterPro" id="IPR039448">
    <property type="entry name" value="Beta_helix"/>
</dbReference>
<dbReference type="AlphaFoldDB" id="A0A126QXQ1"/>
<dbReference type="KEGG" id="mol:YLM1_0024"/>
<sequence>MNKKIILPLFLVLLVAISVSAVSAEATDEAIVADAGADETIANAGADETVADTGVDEAVEESADNPILAEGTDKNGTDIQDKIDNAEDGGEVDLGENQVYNVENQVFNLTKKLIIKGNNVTIKASGAAQGGVGALFIANVAGTEFKGITFKNTDGPKQYGETISGYAIQLAIENGTVDNCKFIDWSSGVYGRGASFCTIKNSYFNGSSTKVTNGGTKESGTKAINLMGSHDITITGCTFDGQVLDGISIASNSGNNIITDNTFIENCYAIYFGGASTQGCVIANNTFTRCGYCKDENGNIIFKNLPVLSTQKAANGYIVADNTIEAGEGSIFLKAESGNTAHGYPSSIGDINITGNTLTVAAGANAESITFIYILTNKGELNPYAPINISGNNIVAGVTPLTVWYADWGSESDPVIPAADSVATSINIKEISTATKKVTIQLVDVNGEAQAGKEISYSINGGAIKTAETDADGLLTIDVTEDGIVALAFAGDEKLKPTETSINFVATVTKTTPTITASAMTTTAKIGKYYTVTLKDSTGKALVGQTVTFIFNGKSTNVKTYERGIAKININLATKGNYPITISYLGNDNNNAVVAVKNIKVNAQATKAVFKAKTFKAKATKKVSFTLKDASGKAIKAKKITFKVKGKTYTAKTNAKGIATVKVKLTKKGKYTITAKFAGDNTYKAISKKAKITIKK</sequence>
<evidence type="ECO:0000256" key="1">
    <source>
        <dbReference type="ARBA" id="ARBA00010116"/>
    </source>
</evidence>
<reference evidence="6" key="4">
    <citation type="submission" date="2016-10" db="EMBL/GenBank/DDBJ databases">
        <authorList>
            <person name="Varghese N."/>
        </authorList>
    </citation>
    <scope>NUCLEOTIDE SEQUENCE [LARGE SCALE GENOMIC DNA]</scope>
    <source>
        <strain evidence="6">DSM 16632</strain>
    </source>
</reference>
<dbReference type="InterPro" id="IPR008964">
    <property type="entry name" value="Invasin/intimin_cell_adhesion"/>
</dbReference>